<dbReference type="GO" id="GO:0005524">
    <property type="term" value="F:ATP binding"/>
    <property type="evidence" value="ECO:0007669"/>
    <property type="project" value="UniProtKB-KW"/>
</dbReference>
<dbReference type="SMART" id="SM00382">
    <property type="entry name" value="AAA"/>
    <property type="match status" value="1"/>
</dbReference>
<dbReference type="EMBL" id="JBHMCA010000056">
    <property type="protein sequence ID" value="MFB9448310.1"/>
    <property type="molecule type" value="Genomic_DNA"/>
</dbReference>
<dbReference type="InterPro" id="IPR027417">
    <property type="entry name" value="P-loop_NTPase"/>
</dbReference>
<dbReference type="RefSeq" id="WP_223096345.1">
    <property type="nucleotide sequence ID" value="NZ_CP061913.1"/>
</dbReference>
<evidence type="ECO:0000256" key="3">
    <source>
        <dbReference type="ARBA" id="ARBA00022741"/>
    </source>
</evidence>
<dbReference type="PANTHER" id="PTHR43335">
    <property type="entry name" value="ABC TRANSPORTER, ATP-BINDING PROTEIN"/>
    <property type="match status" value="1"/>
</dbReference>
<accession>A0ABV5MHG0</accession>
<dbReference type="InterPro" id="IPR017871">
    <property type="entry name" value="ABC_transporter-like_CS"/>
</dbReference>
<sequence>MDAVISSTGLAKTYGGVRRVDGLDLAVPAGVVSGFVGPNGAGKTTTLRMLLGLIRPTEGRAWVLGTEITKPHVYLPQVGAMIEGPAMTPALSGRANLDLLAVLGGHDRSRIGETLQLVGLAHRADDPFRSYSLGMKQRLGIAAALLPDPKLLLLDEPTNGLDPAGIVEIRQLLRRLAGTGITVFVSSHLLSELEAICDHLVMIRAGRLVFQGPTSELLARQLPRIRAVPEDSADLPVLARLATDRGNPAIISDGAVVVDAPATFAGELNREAMQHGITLVELAARQNNLEDAFFALTGSATGDTGITTLEAAR</sequence>
<name>A0ABV5MHG0_9ACTN</name>
<dbReference type="Proteomes" id="UP001589608">
    <property type="component" value="Unassembled WGS sequence"/>
</dbReference>
<organism evidence="6 7">
    <name type="scientific">Dactylosporangium vinaceum</name>
    <dbReference type="NCBI Taxonomy" id="53362"/>
    <lineage>
        <taxon>Bacteria</taxon>
        <taxon>Bacillati</taxon>
        <taxon>Actinomycetota</taxon>
        <taxon>Actinomycetes</taxon>
        <taxon>Micromonosporales</taxon>
        <taxon>Micromonosporaceae</taxon>
        <taxon>Dactylosporangium</taxon>
    </lineage>
</organism>
<dbReference type="Gene3D" id="3.40.50.300">
    <property type="entry name" value="P-loop containing nucleotide triphosphate hydrolases"/>
    <property type="match status" value="1"/>
</dbReference>
<feature type="domain" description="ABC transporter" evidence="5">
    <location>
        <begin position="5"/>
        <end position="230"/>
    </location>
</feature>
<reference evidence="6 7" key="1">
    <citation type="submission" date="2024-09" db="EMBL/GenBank/DDBJ databases">
        <authorList>
            <person name="Sun Q."/>
            <person name="Mori K."/>
        </authorList>
    </citation>
    <scope>NUCLEOTIDE SEQUENCE [LARGE SCALE GENOMIC DNA]</scope>
    <source>
        <strain evidence="6 7">JCM 3307</strain>
    </source>
</reference>
<protein>
    <submittedName>
        <fullName evidence="6">ATP-binding cassette domain-containing protein</fullName>
    </submittedName>
</protein>
<evidence type="ECO:0000313" key="7">
    <source>
        <dbReference type="Proteomes" id="UP001589608"/>
    </source>
</evidence>
<keyword evidence="7" id="KW-1185">Reference proteome</keyword>
<dbReference type="InterPro" id="IPR003593">
    <property type="entry name" value="AAA+_ATPase"/>
</dbReference>
<comment type="caution">
    <text evidence="6">The sequence shown here is derived from an EMBL/GenBank/DDBJ whole genome shotgun (WGS) entry which is preliminary data.</text>
</comment>
<keyword evidence="4 6" id="KW-0067">ATP-binding</keyword>
<dbReference type="InterPro" id="IPR003439">
    <property type="entry name" value="ABC_transporter-like_ATP-bd"/>
</dbReference>
<evidence type="ECO:0000256" key="2">
    <source>
        <dbReference type="ARBA" id="ARBA00022448"/>
    </source>
</evidence>
<dbReference type="PROSITE" id="PS00211">
    <property type="entry name" value="ABC_TRANSPORTER_1"/>
    <property type="match status" value="1"/>
</dbReference>
<comment type="similarity">
    <text evidence="1">Belongs to the ABC transporter superfamily.</text>
</comment>
<dbReference type="Pfam" id="PF00005">
    <property type="entry name" value="ABC_tran"/>
    <property type="match status" value="1"/>
</dbReference>
<keyword evidence="2" id="KW-0813">Transport</keyword>
<proteinExistence type="inferred from homology"/>
<dbReference type="PROSITE" id="PS50893">
    <property type="entry name" value="ABC_TRANSPORTER_2"/>
    <property type="match status" value="1"/>
</dbReference>
<keyword evidence="3" id="KW-0547">Nucleotide-binding</keyword>
<evidence type="ECO:0000256" key="1">
    <source>
        <dbReference type="ARBA" id="ARBA00005417"/>
    </source>
</evidence>
<dbReference type="SUPFAM" id="SSF52540">
    <property type="entry name" value="P-loop containing nucleoside triphosphate hydrolases"/>
    <property type="match status" value="1"/>
</dbReference>
<evidence type="ECO:0000256" key="4">
    <source>
        <dbReference type="ARBA" id="ARBA00022840"/>
    </source>
</evidence>
<evidence type="ECO:0000313" key="6">
    <source>
        <dbReference type="EMBL" id="MFB9448310.1"/>
    </source>
</evidence>
<evidence type="ECO:0000259" key="5">
    <source>
        <dbReference type="PROSITE" id="PS50893"/>
    </source>
</evidence>
<gene>
    <name evidence="6" type="ORF">ACFFTR_34925</name>
</gene>
<dbReference type="PANTHER" id="PTHR43335:SF4">
    <property type="entry name" value="ABC TRANSPORTER, ATP-BINDING PROTEIN"/>
    <property type="match status" value="1"/>
</dbReference>